<keyword evidence="6 7" id="KW-0472">Membrane</keyword>
<dbReference type="Pfam" id="PF00528">
    <property type="entry name" value="BPD_transp_1"/>
    <property type="match status" value="1"/>
</dbReference>
<evidence type="ECO:0000256" key="1">
    <source>
        <dbReference type="ARBA" id="ARBA00004651"/>
    </source>
</evidence>
<evidence type="ECO:0000256" key="3">
    <source>
        <dbReference type="ARBA" id="ARBA00022475"/>
    </source>
</evidence>
<evidence type="ECO:0000256" key="5">
    <source>
        <dbReference type="ARBA" id="ARBA00022989"/>
    </source>
</evidence>
<comment type="similarity">
    <text evidence="7">Belongs to the binding-protein-dependent transport system permease family.</text>
</comment>
<dbReference type="Gene3D" id="1.10.3720.10">
    <property type="entry name" value="MetI-like"/>
    <property type="match status" value="1"/>
</dbReference>
<dbReference type="InterPro" id="IPR050809">
    <property type="entry name" value="UgpAE/MalFG_permease"/>
</dbReference>
<organism evidence="9 10">
    <name type="scientific">Vallitalea pronyensis</name>
    <dbReference type="NCBI Taxonomy" id="1348613"/>
    <lineage>
        <taxon>Bacteria</taxon>
        <taxon>Bacillati</taxon>
        <taxon>Bacillota</taxon>
        <taxon>Clostridia</taxon>
        <taxon>Lachnospirales</taxon>
        <taxon>Vallitaleaceae</taxon>
        <taxon>Vallitalea</taxon>
    </lineage>
</organism>
<comment type="subcellular location">
    <subcellularLocation>
        <location evidence="1 7">Cell membrane</location>
        <topology evidence="1 7">Multi-pass membrane protein</topology>
    </subcellularLocation>
</comment>
<keyword evidence="5 7" id="KW-1133">Transmembrane helix</keyword>
<feature type="transmembrane region" description="Helical" evidence="7">
    <location>
        <begin position="288"/>
        <end position="307"/>
    </location>
</feature>
<dbReference type="InterPro" id="IPR000515">
    <property type="entry name" value="MetI-like"/>
</dbReference>
<dbReference type="Proteomes" id="UP000683246">
    <property type="component" value="Chromosome"/>
</dbReference>
<dbReference type="KEGG" id="vpy:HZI73_24415"/>
<evidence type="ECO:0000313" key="9">
    <source>
        <dbReference type="EMBL" id="QUI25250.1"/>
    </source>
</evidence>
<dbReference type="CDD" id="cd06261">
    <property type="entry name" value="TM_PBP2"/>
    <property type="match status" value="1"/>
</dbReference>
<dbReference type="PANTHER" id="PTHR43227:SF11">
    <property type="entry name" value="BLL4140 PROTEIN"/>
    <property type="match status" value="1"/>
</dbReference>
<dbReference type="RefSeq" id="WP_212695949.1">
    <property type="nucleotide sequence ID" value="NZ_CP058649.1"/>
</dbReference>
<feature type="transmembrane region" description="Helical" evidence="7">
    <location>
        <begin position="226"/>
        <end position="246"/>
    </location>
</feature>
<feature type="transmembrane region" description="Helical" evidence="7">
    <location>
        <begin position="34"/>
        <end position="60"/>
    </location>
</feature>
<feature type="transmembrane region" description="Helical" evidence="7">
    <location>
        <begin position="139"/>
        <end position="159"/>
    </location>
</feature>
<dbReference type="AlphaFoldDB" id="A0A8J8MNU8"/>
<evidence type="ECO:0000259" key="8">
    <source>
        <dbReference type="PROSITE" id="PS50928"/>
    </source>
</evidence>
<proteinExistence type="inferred from homology"/>
<dbReference type="PANTHER" id="PTHR43227">
    <property type="entry name" value="BLL4140 PROTEIN"/>
    <property type="match status" value="1"/>
</dbReference>
<feature type="transmembrane region" description="Helical" evidence="7">
    <location>
        <begin position="97"/>
        <end position="118"/>
    </location>
</feature>
<dbReference type="GO" id="GO:0055085">
    <property type="term" value="P:transmembrane transport"/>
    <property type="evidence" value="ECO:0007669"/>
    <property type="project" value="InterPro"/>
</dbReference>
<accession>A0A8J8MNU8</accession>
<evidence type="ECO:0000256" key="4">
    <source>
        <dbReference type="ARBA" id="ARBA00022692"/>
    </source>
</evidence>
<sequence length="320" mass="36507">MAELSKTVKLEKTKHKKTTIRAKIAEDFKKHRTIYIMVIPVLLYYLIFHYGPMFGIVIAFKDYRPGRGIWGSDWVGMKHFIDFLTSQYFWRLVKNTLFINFYNLLIGFPAPIILALLLNEVRSRKFKRTVQTVTYMPHFISAVVVAGIIVDLVGTDGLINDLLAFIGFQRKNLLAVSALFRPIFVGSNIWQNIGWGTIIYLAALSGINPNLYEAADIDGAGRFKKIWHVTLPGIAPTITILLIMRIGRMMHLGWEKIILLYNPIIYDTADVISTFVYRRGLEEADFSYSTAVGLFNAIINFSLLIMANKVSKKLSETSLW</sequence>
<keyword evidence="10" id="KW-1185">Reference proteome</keyword>
<evidence type="ECO:0000256" key="7">
    <source>
        <dbReference type="RuleBase" id="RU363032"/>
    </source>
</evidence>
<evidence type="ECO:0000256" key="2">
    <source>
        <dbReference type="ARBA" id="ARBA00022448"/>
    </source>
</evidence>
<keyword evidence="4 7" id="KW-0812">Transmembrane</keyword>
<gene>
    <name evidence="9" type="ORF">HZI73_24415</name>
</gene>
<dbReference type="InterPro" id="IPR035906">
    <property type="entry name" value="MetI-like_sf"/>
</dbReference>
<dbReference type="GO" id="GO:0005886">
    <property type="term" value="C:plasma membrane"/>
    <property type="evidence" value="ECO:0007669"/>
    <property type="project" value="UniProtKB-SubCell"/>
</dbReference>
<name>A0A8J8MNU8_9FIRM</name>
<evidence type="ECO:0000313" key="10">
    <source>
        <dbReference type="Proteomes" id="UP000683246"/>
    </source>
</evidence>
<keyword evidence="3" id="KW-1003">Cell membrane</keyword>
<feature type="domain" description="ABC transmembrane type-1" evidence="8">
    <location>
        <begin position="93"/>
        <end position="307"/>
    </location>
</feature>
<dbReference type="PROSITE" id="PS50928">
    <property type="entry name" value="ABC_TM1"/>
    <property type="match status" value="1"/>
</dbReference>
<dbReference type="SUPFAM" id="SSF161098">
    <property type="entry name" value="MetI-like"/>
    <property type="match status" value="1"/>
</dbReference>
<evidence type="ECO:0000256" key="6">
    <source>
        <dbReference type="ARBA" id="ARBA00023136"/>
    </source>
</evidence>
<protein>
    <submittedName>
        <fullName evidence="9">Sugar ABC transporter permease</fullName>
    </submittedName>
</protein>
<dbReference type="EMBL" id="CP058649">
    <property type="protein sequence ID" value="QUI25250.1"/>
    <property type="molecule type" value="Genomic_DNA"/>
</dbReference>
<reference evidence="9" key="1">
    <citation type="submission" date="2020-07" db="EMBL/GenBank/DDBJ databases">
        <title>Vallitalea pronyensis genome.</title>
        <authorList>
            <person name="Postec A."/>
        </authorList>
    </citation>
    <scope>NUCLEOTIDE SEQUENCE</scope>
    <source>
        <strain evidence="9">FatNI3</strain>
    </source>
</reference>
<keyword evidence="2 7" id="KW-0813">Transport</keyword>